<dbReference type="Proteomes" id="UP000027002">
    <property type="component" value="Chromosome 1"/>
</dbReference>
<sequence>MAPLPPKTAARHRAVLLALFATLVVSSALVTYFMLLPFSQFAAQPGSQAGYLRDAPGSTETKLFRLDVTGRDLVV</sequence>
<name>A0A8E5MDQ3_USTVR</name>
<accession>A0A8E5MDQ3</accession>
<reference evidence="1" key="1">
    <citation type="submission" date="2020-03" db="EMBL/GenBank/DDBJ databases">
        <title>A mixture of massive structural variations and highly conserved coding sequences in Ustilaginoidea virens genome.</title>
        <authorList>
            <person name="Zhang K."/>
            <person name="Zhao Z."/>
            <person name="Zhang Z."/>
            <person name="Li Y."/>
            <person name="Hsiang T."/>
            <person name="Sun W."/>
        </authorList>
    </citation>
    <scope>NUCLEOTIDE SEQUENCE</scope>
    <source>
        <strain evidence="1">UV-8b</strain>
    </source>
</reference>
<evidence type="ECO:0000313" key="1">
    <source>
        <dbReference type="EMBL" id="QUC15782.1"/>
    </source>
</evidence>
<dbReference type="EMBL" id="CP072753">
    <property type="protein sequence ID" value="QUC15782.1"/>
    <property type="molecule type" value="Genomic_DNA"/>
</dbReference>
<gene>
    <name evidence="1" type="ORF">UV8b_00023</name>
</gene>
<evidence type="ECO:0000313" key="2">
    <source>
        <dbReference type="Proteomes" id="UP000027002"/>
    </source>
</evidence>
<dbReference type="RefSeq" id="XP_042993455.1">
    <property type="nucleotide sequence ID" value="XM_043137521.1"/>
</dbReference>
<keyword evidence="2" id="KW-1185">Reference proteome</keyword>
<organism evidence="1 2">
    <name type="scientific">Ustilaginoidea virens</name>
    <name type="common">Rice false smut fungus</name>
    <name type="synonym">Villosiclava virens</name>
    <dbReference type="NCBI Taxonomy" id="1159556"/>
    <lineage>
        <taxon>Eukaryota</taxon>
        <taxon>Fungi</taxon>
        <taxon>Dikarya</taxon>
        <taxon>Ascomycota</taxon>
        <taxon>Pezizomycotina</taxon>
        <taxon>Sordariomycetes</taxon>
        <taxon>Hypocreomycetidae</taxon>
        <taxon>Hypocreales</taxon>
        <taxon>Clavicipitaceae</taxon>
        <taxon>Ustilaginoidea</taxon>
    </lineage>
</organism>
<dbReference type="GeneID" id="66060801"/>
<protein>
    <submittedName>
        <fullName evidence="1">Uncharacterized protein</fullName>
    </submittedName>
</protein>
<dbReference type="AlphaFoldDB" id="A0A8E5MDQ3"/>
<proteinExistence type="predicted"/>
<dbReference type="KEGG" id="uvi:66060801"/>